<comment type="similarity">
    <text evidence="2 13">Belongs to the sodium:solute symporter (SSF) (TC 2.A.21) family.</text>
</comment>
<feature type="transmembrane region" description="Helical" evidence="14">
    <location>
        <begin position="449"/>
        <end position="472"/>
    </location>
</feature>
<proteinExistence type="inferred from homology"/>
<feature type="transmembrane region" description="Helical" evidence="14">
    <location>
        <begin position="157"/>
        <end position="179"/>
    </location>
</feature>
<dbReference type="Pfam" id="PF00474">
    <property type="entry name" value="SSF"/>
    <property type="match status" value="1"/>
</dbReference>
<dbReference type="Gene3D" id="1.20.1730.10">
    <property type="entry name" value="Sodium/glucose cotransporter"/>
    <property type="match status" value="1"/>
</dbReference>
<evidence type="ECO:0000256" key="12">
    <source>
        <dbReference type="ARBA" id="ARBA00033708"/>
    </source>
</evidence>
<dbReference type="AlphaFoldDB" id="A0A0M2ZC98"/>
<feature type="transmembrane region" description="Helical" evidence="14">
    <location>
        <begin position="425"/>
        <end position="443"/>
    </location>
</feature>
<gene>
    <name evidence="15" type="ORF">BST23_02125</name>
</gene>
<evidence type="ECO:0000256" key="1">
    <source>
        <dbReference type="ARBA" id="ARBA00004651"/>
    </source>
</evidence>
<organism evidence="15 16">
    <name type="scientific">Mycolicibacterium elephantis</name>
    <dbReference type="NCBI Taxonomy" id="81858"/>
    <lineage>
        <taxon>Bacteria</taxon>
        <taxon>Bacillati</taxon>
        <taxon>Actinomycetota</taxon>
        <taxon>Actinomycetes</taxon>
        <taxon>Mycobacteriales</taxon>
        <taxon>Mycobacteriaceae</taxon>
        <taxon>Mycolicibacterium</taxon>
    </lineage>
</organism>
<evidence type="ECO:0000256" key="10">
    <source>
        <dbReference type="ARBA" id="ARBA00023136"/>
    </source>
</evidence>
<evidence type="ECO:0000256" key="7">
    <source>
        <dbReference type="ARBA" id="ARBA00022989"/>
    </source>
</evidence>
<dbReference type="InterPro" id="IPR050277">
    <property type="entry name" value="Sodium:Solute_Symporter"/>
</dbReference>
<evidence type="ECO:0000313" key="16">
    <source>
        <dbReference type="Proteomes" id="UP000192772"/>
    </source>
</evidence>
<evidence type="ECO:0000256" key="2">
    <source>
        <dbReference type="ARBA" id="ARBA00006434"/>
    </source>
</evidence>
<evidence type="ECO:0000256" key="13">
    <source>
        <dbReference type="RuleBase" id="RU362091"/>
    </source>
</evidence>
<comment type="caution">
    <text evidence="15">The sequence shown here is derived from an EMBL/GenBank/DDBJ whole genome shotgun (WGS) entry which is preliminary data.</text>
</comment>
<evidence type="ECO:0000313" key="15">
    <source>
        <dbReference type="EMBL" id="ORA68653.1"/>
    </source>
</evidence>
<dbReference type="RefSeq" id="WP_046753695.1">
    <property type="nucleotide sequence ID" value="NZ_JBCGVB010000002.1"/>
</dbReference>
<evidence type="ECO:0000256" key="11">
    <source>
        <dbReference type="ARBA" id="ARBA00023201"/>
    </source>
</evidence>
<dbReference type="EMBL" id="MVHP01000002">
    <property type="protein sequence ID" value="ORA68653.1"/>
    <property type="molecule type" value="Genomic_DNA"/>
</dbReference>
<dbReference type="Proteomes" id="UP000192772">
    <property type="component" value="Unassembled WGS sequence"/>
</dbReference>
<evidence type="ECO:0000256" key="8">
    <source>
        <dbReference type="ARBA" id="ARBA00023053"/>
    </source>
</evidence>
<keyword evidence="11" id="KW-0739">Sodium transport</keyword>
<evidence type="ECO:0000256" key="6">
    <source>
        <dbReference type="ARBA" id="ARBA00022847"/>
    </source>
</evidence>
<dbReference type="InterPro" id="IPR001734">
    <property type="entry name" value="Na/solute_symporter"/>
</dbReference>
<accession>A0A0M2ZC98</accession>
<keyword evidence="4" id="KW-1003">Cell membrane</keyword>
<feature type="transmembrane region" description="Helical" evidence="14">
    <location>
        <begin position="82"/>
        <end position="102"/>
    </location>
</feature>
<dbReference type="InterPro" id="IPR038377">
    <property type="entry name" value="Na/Glc_symporter_sf"/>
</dbReference>
<keyword evidence="6" id="KW-0769">Symport</keyword>
<dbReference type="PROSITE" id="PS50283">
    <property type="entry name" value="NA_SOLUT_SYMP_3"/>
    <property type="match status" value="1"/>
</dbReference>
<comment type="catalytic activity">
    <reaction evidence="12">
        <text>L-proline(in) + Na(+)(in) = L-proline(out) + Na(+)(out)</text>
        <dbReference type="Rhea" id="RHEA:28967"/>
        <dbReference type="ChEBI" id="CHEBI:29101"/>
        <dbReference type="ChEBI" id="CHEBI:60039"/>
    </reaction>
</comment>
<dbReference type="STRING" id="81858.BST23_02125"/>
<feature type="transmembrane region" description="Helical" evidence="14">
    <location>
        <begin position="316"/>
        <end position="343"/>
    </location>
</feature>
<feature type="transmembrane region" description="Helical" evidence="14">
    <location>
        <begin position="235"/>
        <end position="254"/>
    </location>
</feature>
<keyword evidence="3" id="KW-0813">Transport</keyword>
<feature type="transmembrane region" description="Helical" evidence="14">
    <location>
        <begin position="274"/>
        <end position="296"/>
    </location>
</feature>
<dbReference type="GO" id="GO:0015293">
    <property type="term" value="F:symporter activity"/>
    <property type="evidence" value="ECO:0007669"/>
    <property type="project" value="UniProtKB-KW"/>
</dbReference>
<dbReference type="PANTHER" id="PTHR48086:SF3">
    <property type="entry name" value="SODIUM_PROLINE SYMPORTER"/>
    <property type="match status" value="1"/>
</dbReference>
<evidence type="ECO:0000256" key="4">
    <source>
        <dbReference type="ARBA" id="ARBA00022475"/>
    </source>
</evidence>
<reference evidence="15 16" key="1">
    <citation type="submission" date="2017-02" db="EMBL/GenBank/DDBJ databases">
        <title>The new phylogeny of genus Mycobacterium.</title>
        <authorList>
            <person name="Tortoli E."/>
            <person name="Trovato A."/>
            <person name="Cirillo D.M."/>
        </authorList>
    </citation>
    <scope>NUCLEOTIDE SEQUENCE [LARGE SCALE GENOMIC DNA]</scope>
    <source>
        <strain evidence="15 16">FI-09383</strain>
    </source>
</reference>
<sequence length="508" mass="53297">MPTLEFFQQSSTLGYLLLFGPGIVLLLIALVVRGAVKNTHNYVISGRLLGFGFGVASLISVWTWSMAVMLSSAQAYTWGTSGLVWFIVPNGLAVIIMVPFGLKVRKKMPSGYTLAEFIRARFQTGVSSVATLIFLIGTLLGVIMINLAGLVLVMHTIFGLTPISIVVTGIVVVTVYSYFGGLTTSAITGTANTLLLGVGSSIVVLYALAKAGGAELVFNEVQAQGNDYLNPLNPVTAASFGLALALGLLTNVIADQSFWQRVWAIRPRDLGRSFLWAGVWFYPIPLALGLLGFIGLAAHVAPEQLGPLGNGAIGPYVIASLGLPVIIIALYTLVVVNACFAAIDGALSGVTSLVAVDIVHRYWPRVSERRLLTITKSSMIVAAAIAGGVVLTGIDYVNLVTTVYFYVTSLLVPVTLSIFWSRMTGAGYVAGVVAGIVVGGPIRETLGPTYGPLFGIIALIAASAVVSVVVSLRENTVFDYDSLAGKPALLDAKDTGAPEEVGEPAGQA</sequence>
<dbReference type="GO" id="GO:0005886">
    <property type="term" value="C:plasma membrane"/>
    <property type="evidence" value="ECO:0007669"/>
    <property type="project" value="UniProtKB-SubCell"/>
</dbReference>
<feature type="transmembrane region" description="Helical" evidence="14">
    <location>
        <begin position="403"/>
        <end position="420"/>
    </location>
</feature>
<evidence type="ECO:0000256" key="14">
    <source>
        <dbReference type="SAM" id="Phobius"/>
    </source>
</evidence>
<feature type="transmembrane region" description="Helical" evidence="14">
    <location>
        <begin position="48"/>
        <end position="70"/>
    </location>
</feature>
<comment type="subcellular location">
    <subcellularLocation>
        <location evidence="1">Cell membrane</location>
        <topology evidence="1">Multi-pass membrane protein</topology>
    </subcellularLocation>
</comment>
<keyword evidence="7 14" id="KW-1133">Transmembrane helix</keyword>
<dbReference type="PANTHER" id="PTHR48086">
    <property type="entry name" value="SODIUM/PROLINE SYMPORTER-RELATED"/>
    <property type="match status" value="1"/>
</dbReference>
<keyword evidence="9" id="KW-0406">Ion transport</keyword>
<feature type="transmembrane region" description="Helical" evidence="14">
    <location>
        <begin position="129"/>
        <end position="151"/>
    </location>
</feature>
<name>A0A0M2ZC98_9MYCO</name>
<protein>
    <submittedName>
        <fullName evidence="15">Sodium:solute symporter</fullName>
    </submittedName>
</protein>
<keyword evidence="5 14" id="KW-0812">Transmembrane</keyword>
<evidence type="ECO:0000256" key="9">
    <source>
        <dbReference type="ARBA" id="ARBA00023065"/>
    </source>
</evidence>
<keyword evidence="10 14" id="KW-0472">Membrane</keyword>
<feature type="transmembrane region" description="Helical" evidence="14">
    <location>
        <begin position="12"/>
        <end position="36"/>
    </location>
</feature>
<feature type="transmembrane region" description="Helical" evidence="14">
    <location>
        <begin position="379"/>
        <end position="397"/>
    </location>
</feature>
<dbReference type="GO" id="GO:0006814">
    <property type="term" value="P:sodium ion transport"/>
    <property type="evidence" value="ECO:0007669"/>
    <property type="project" value="UniProtKB-KW"/>
</dbReference>
<dbReference type="OrthoDB" id="9789704at2"/>
<evidence type="ECO:0000256" key="5">
    <source>
        <dbReference type="ARBA" id="ARBA00022692"/>
    </source>
</evidence>
<keyword evidence="8" id="KW-0915">Sodium</keyword>
<evidence type="ECO:0000256" key="3">
    <source>
        <dbReference type="ARBA" id="ARBA00022448"/>
    </source>
</evidence>
<feature type="transmembrane region" description="Helical" evidence="14">
    <location>
        <begin position="191"/>
        <end position="209"/>
    </location>
</feature>